<evidence type="ECO:0000256" key="6">
    <source>
        <dbReference type="ARBA" id="ARBA00041544"/>
    </source>
</evidence>
<dbReference type="GO" id="GO:0046872">
    <property type="term" value="F:metal ion binding"/>
    <property type="evidence" value="ECO:0007669"/>
    <property type="project" value="UniProtKB-KW"/>
</dbReference>
<evidence type="ECO:0000256" key="4">
    <source>
        <dbReference type="ARBA" id="ARBA00022723"/>
    </source>
</evidence>
<evidence type="ECO:0000313" key="7">
    <source>
        <dbReference type="EMBL" id="AYA99167.1"/>
    </source>
</evidence>
<proteinExistence type="predicted"/>
<dbReference type="GO" id="GO:0003677">
    <property type="term" value="F:DNA binding"/>
    <property type="evidence" value="ECO:0007669"/>
    <property type="project" value="InterPro"/>
</dbReference>
<evidence type="ECO:0000313" key="8">
    <source>
        <dbReference type="Proteomes" id="UP000265562"/>
    </source>
</evidence>
<keyword evidence="4" id="KW-0479">Metal-binding</keyword>
<dbReference type="RefSeq" id="WP_111525896.1">
    <property type="nucleotide sequence ID" value="NZ_CP032364.1"/>
</dbReference>
<dbReference type="GO" id="GO:0045892">
    <property type="term" value="P:negative regulation of DNA-templated transcription"/>
    <property type="evidence" value="ECO:0007669"/>
    <property type="project" value="UniProtKB-ARBA"/>
</dbReference>
<dbReference type="PANTHER" id="PTHR33677:SF4">
    <property type="entry name" value="COPPER-SENSING TRANSCRIPTIONAL REPRESSOR CSOR"/>
    <property type="match status" value="1"/>
</dbReference>
<dbReference type="OrthoDB" id="9811244at2"/>
<dbReference type="InterPro" id="IPR003735">
    <property type="entry name" value="Metal_Tscrpt_repr"/>
</dbReference>
<comment type="subcellular location">
    <subcellularLocation>
        <location evidence="1">Cytoplasm</location>
    </subcellularLocation>
</comment>
<keyword evidence="3" id="KW-0963">Cytoplasm</keyword>
<dbReference type="Proteomes" id="UP000265562">
    <property type="component" value="Chromosome"/>
</dbReference>
<organism evidence="7 8">
    <name type="scientific">Lachnoanaerobaculum umeaense</name>
    <dbReference type="NCBI Taxonomy" id="617123"/>
    <lineage>
        <taxon>Bacteria</taxon>
        <taxon>Bacillati</taxon>
        <taxon>Bacillota</taxon>
        <taxon>Clostridia</taxon>
        <taxon>Lachnospirales</taxon>
        <taxon>Lachnospiraceae</taxon>
        <taxon>Lachnoanaerobaculum</taxon>
    </lineage>
</organism>
<dbReference type="InterPro" id="IPR038390">
    <property type="entry name" value="Metal_Tscrpt_repr_sf"/>
</dbReference>
<name>A0A385Q0S3_9FIRM</name>
<sequence>MRADSKTVLRQLKTAKGQLEGIIKMVEENRYCVDISNQVLATRALLERTNRIILEAHIEGCILDAAATGSEEERKEKIFELSNMIKKMMK</sequence>
<evidence type="ECO:0000256" key="2">
    <source>
        <dbReference type="ARBA" id="ARBA00011738"/>
    </source>
</evidence>
<dbReference type="CDD" id="cd10159">
    <property type="entry name" value="CsoR-like_DUF156_2"/>
    <property type="match status" value="1"/>
</dbReference>
<dbReference type="PANTHER" id="PTHR33677">
    <property type="entry name" value="TRANSCRIPTIONAL REPRESSOR FRMR-RELATED"/>
    <property type="match status" value="1"/>
</dbReference>
<gene>
    <name evidence="7" type="ORF">D4A81_04000</name>
</gene>
<protein>
    <recommendedName>
        <fullName evidence="5">Copper-sensing transcriptional repressor CsoR</fullName>
    </recommendedName>
    <alternativeName>
        <fullName evidence="6">Copper-sensitive operon repressor</fullName>
    </alternativeName>
</protein>
<dbReference type="EMBL" id="CP032364">
    <property type="protein sequence ID" value="AYA99167.1"/>
    <property type="molecule type" value="Genomic_DNA"/>
</dbReference>
<evidence type="ECO:0000256" key="5">
    <source>
        <dbReference type="ARBA" id="ARBA00039938"/>
    </source>
</evidence>
<dbReference type="GO" id="GO:0005737">
    <property type="term" value="C:cytoplasm"/>
    <property type="evidence" value="ECO:0007669"/>
    <property type="project" value="UniProtKB-SubCell"/>
</dbReference>
<keyword evidence="8" id="KW-1185">Reference proteome</keyword>
<comment type="subunit">
    <text evidence="2">Homodimer.</text>
</comment>
<dbReference type="Gene3D" id="1.20.58.1000">
    <property type="entry name" value="Metal-sensitive repressor, helix protomer"/>
    <property type="match status" value="1"/>
</dbReference>
<evidence type="ECO:0000256" key="1">
    <source>
        <dbReference type="ARBA" id="ARBA00004496"/>
    </source>
</evidence>
<dbReference type="Pfam" id="PF02583">
    <property type="entry name" value="Trns_repr_metal"/>
    <property type="match status" value="1"/>
</dbReference>
<accession>A0A385Q0S3</accession>
<evidence type="ECO:0000256" key="3">
    <source>
        <dbReference type="ARBA" id="ARBA00022490"/>
    </source>
</evidence>
<dbReference type="AlphaFoldDB" id="A0A385Q0S3"/>
<dbReference type="KEGG" id="lua:D4A81_04000"/>
<reference evidence="7 8" key="1">
    <citation type="submission" date="2018-09" db="EMBL/GenBank/DDBJ databases">
        <title>Genome sequencing of Lachnoanaerobaculum umeaense DSM 23576.</title>
        <authorList>
            <person name="Kook J.-K."/>
            <person name="Park S.-N."/>
            <person name="Lim Y.K."/>
        </authorList>
    </citation>
    <scope>NUCLEOTIDE SEQUENCE [LARGE SCALE GENOMIC DNA]</scope>
    <source>
        <strain evidence="8">DSM 23576 \ CCUG 58757</strain>
    </source>
</reference>